<comment type="caution">
    <text evidence="8">The sequence shown here is derived from an EMBL/GenBank/DDBJ whole genome shotgun (WGS) entry which is preliminary data.</text>
</comment>
<evidence type="ECO:0000313" key="9">
    <source>
        <dbReference type="Proteomes" id="UP000219327"/>
    </source>
</evidence>
<evidence type="ECO:0000256" key="6">
    <source>
        <dbReference type="PIRSR" id="PIRSR001488-1"/>
    </source>
</evidence>
<evidence type="ECO:0000259" key="7">
    <source>
        <dbReference type="Pfam" id="PF01323"/>
    </source>
</evidence>
<dbReference type="CDD" id="cd03019">
    <property type="entry name" value="DsbA_DsbA"/>
    <property type="match status" value="1"/>
</dbReference>
<evidence type="ECO:0000256" key="4">
    <source>
        <dbReference type="ARBA" id="ARBA00023284"/>
    </source>
</evidence>
<dbReference type="InterPro" id="IPR036249">
    <property type="entry name" value="Thioredoxin-like_sf"/>
</dbReference>
<proteinExistence type="inferred from homology"/>
<organism evidence="8 9">
    <name type="scientific">OM182 bacterium MED-G24</name>
    <dbReference type="NCBI Taxonomy" id="1986255"/>
    <lineage>
        <taxon>Bacteria</taxon>
        <taxon>Pseudomonadati</taxon>
        <taxon>Pseudomonadota</taxon>
        <taxon>Gammaproteobacteria</taxon>
        <taxon>OMG group</taxon>
        <taxon>OM182 clade</taxon>
    </lineage>
</organism>
<dbReference type="EMBL" id="NTKD01000006">
    <property type="protein sequence ID" value="PDH41111.1"/>
    <property type="molecule type" value="Genomic_DNA"/>
</dbReference>
<dbReference type="InterPro" id="IPR050824">
    <property type="entry name" value="Thiol_disulfide_DsbA"/>
</dbReference>
<dbReference type="PANTHER" id="PTHR35891:SF2">
    <property type="entry name" value="THIOL:DISULFIDE INTERCHANGE PROTEIN DSBA"/>
    <property type="match status" value="1"/>
</dbReference>
<dbReference type="GO" id="GO:0042597">
    <property type="term" value="C:periplasmic space"/>
    <property type="evidence" value="ECO:0007669"/>
    <property type="project" value="UniProtKB-SubCell"/>
</dbReference>
<evidence type="ECO:0000256" key="1">
    <source>
        <dbReference type="ARBA" id="ARBA00005791"/>
    </source>
</evidence>
<dbReference type="Pfam" id="PF01323">
    <property type="entry name" value="DSBA"/>
    <property type="match status" value="1"/>
</dbReference>
<feature type="domain" description="DSBA-like thioredoxin" evidence="7">
    <location>
        <begin position="101"/>
        <end position="194"/>
    </location>
</feature>
<dbReference type="AlphaFoldDB" id="A0A2A5WXF5"/>
<evidence type="ECO:0000313" key="8">
    <source>
        <dbReference type="EMBL" id="PDH41111.1"/>
    </source>
</evidence>
<evidence type="ECO:0000256" key="5">
    <source>
        <dbReference type="PIRNR" id="PIRNR001488"/>
    </source>
</evidence>
<dbReference type="PIRSF" id="PIRSF001488">
    <property type="entry name" value="Tdi_protein"/>
    <property type="match status" value="1"/>
</dbReference>
<comment type="subcellular location">
    <subcellularLocation>
        <location evidence="5">Periplasm</location>
    </subcellularLocation>
</comment>
<evidence type="ECO:0000256" key="3">
    <source>
        <dbReference type="ARBA" id="ARBA00023157"/>
    </source>
</evidence>
<dbReference type="PANTHER" id="PTHR35891">
    <property type="entry name" value="THIOL:DISULFIDE INTERCHANGE PROTEIN DSBA"/>
    <property type="match status" value="1"/>
</dbReference>
<dbReference type="Gene3D" id="3.40.30.10">
    <property type="entry name" value="Glutaredoxin"/>
    <property type="match status" value="1"/>
</dbReference>
<dbReference type="GO" id="GO:0016491">
    <property type="term" value="F:oxidoreductase activity"/>
    <property type="evidence" value="ECO:0007669"/>
    <property type="project" value="InterPro"/>
</dbReference>
<dbReference type="Proteomes" id="UP000219327">
    <property type="component" value="Unassembled WGS sequence"/>
</dbReference>
<accession>A0A2A5WXF5</accession>
<keyword evidence="2" id="KW-0732">Signal</keyword>
<keyword evidence="5" id="KW-0574">Periplasm</keyword>
<keyword evidence="4" id="KW-0676">Redox-active center</keyword>
<comment type="similarity">
    <text evidence="1">Belongs to the thioredoxin family. DsbA subfamily.</text>
</comment>
<feature type="disulfide bond" description="Redox-active" evidence="6">
    <location>
        <begin position="65"/>
        <end position="68"/>
    </location>
</feature>
<sequence>MDGNKTMKTLMRQWTLILALMMIGLSVSAAPYRFEEGTHYVALSVPYETADPDRIEVTEYFSYRCQHCFRFDPVVEQWKSSLPQDVLFNRTPAMWARQDEVLTQTYYALQSIGQLEAVHPAIFEAIHLQGRQFPDPVEMAEYLAELGIDTEAFSKAYKSFGVRSNAQQARARANMYRARAVPAIMVNGKYRISGDLAGSNEAMLEVADFLIERERRARAKTSN</sequence>
<gene>
    <name evidence="8" type="ORF">CNE99_02210</name>
</gene>
<evidence type="ECO:0000256" key="2">
    <source>
        <dbReference type="ARBA" id="ARBA00022729"/>
    </source>
</evidence>
<reference evidence="8 9" key="1">
    <citation type="submission" date="2017-08" db="EMBL/GenBank/DDBJ databases">
        <title>Fine stratification of microbial communities through a metagenomic profile of the photic zone.</title>
        <authorList>
            <person name="Haro-Moreno J.M."/>
            <person name="Lopez-Perez M."/>
            <person name="De La Torre J."/>
            <person name="Picazo A."/>
            <person name="Camacho A."/>
            <person name="Rodriguez-Valera F."/>
        </authorList>
    </citation>
    <scope>NUCLEOTIDE SEQUENCE [LARGE SCALE GENOMIC DNA]</scope>
    <source>
        <strain evidence="8">MED-G24</strain>
    </source>
</reference>
<protein>
    <recommendedName>
        <fullName evidence="5">Thiol:disulfide interchange protein</fullName>
    </recommendedName>
</protein>
<dbReference type="InterPro" id="IPR001853">
    <property type="entry name" value="DSBA-like_thioredoxin_dom"/>
</dbReference>
<dbReference type="InterPro" id="IPR023205">
    <property type="entry name" value="DsbA/DsbL"/>
</dbReference>
<name>A0A2A5WXF5_9GAMM</name>
<keyword evidence="3 5" id="KW-1015">Disulfide bond</keyword>
<dbReference type="SUPFAM" id="SSF52833">
    <property type="entry name" value="Thioredoxin-like"/>
    <property type="match status" value="1"/>
</dbReference>